<evidence type="ECO:0000256" key="4">
    <source>
        <dbReference type="ARBA" id="ARBA00022989"/>
    </source>
</evidence>
<dbReference type="GO" id="GO:0045048">
    <property type="term" value="P:protein insertion into ER membrane"/>
    <property type="evidence" value="ECO:0007669"/>
    <property type="project" value="InterPro"/>
</dbReference>
<dbReference type="RefSeq" id="XP_001023376.2">
    <property type="nucleotide sequence ID" value="XM_001023376.2"/>
</dbReference>
<keyword evidence="3 6" id="KW-0812">Transmembrane</keyword>
<dbReference type="eggNOG" id="ENOG502T13B">
    <property type="taxonomic scope" value="Eukaryota"/>
</dbReference>
<comment type="similarity">
    <text evidence="2">Belongs to the Asterix family.</text>
</comment>
<dbReference type="STRING" id="312017.I7MLV3"/>
<dbReference type="KEGG" id="tet:TTHERM_00446120"/>
<feature type="transmembrane region" description="Helical" evidence="6">
    <location>
        <begin position="70"/>
        <end position="90"/>
    </location>
</feature>
<evidence type="ECO:0000256" key="6">
    <source>
        <dbReference type="SAM" id="Phobius"/>
    </source>
</evidence>
<dbReference type="GO" id="GO:0044183">
    <property type="term" value="F:protein folding chaperone"/>
    <property type="evidence" value="ECO:0007669"/>
    <property type="project" value="InterPro"/>
</dbReference>
<dbReference type="GO" id="GO:0005789">
    <property type="term" value="C:endoplasmic reticulum membrane"/>
    <property type="evidence" value="ECO:0007669"/>
    <property type="project" value="InterPro"/>
</dbReference>
<dbReference type="Pfam" id="PF03669">
    <property type="entry name" value="ASTER"/>
    <property type="match status" value="1"/>
</dbReference>
<dbReference type="PANTHER" id="PTHR13193:SF0">
    <property type="entry name" value="PAT COMPLEX SUBUNIT ASTERIX"/>
    <property type="match status" value="1"/>
</dbReference>
<dbReference type="PANTHER" id="PTHR13193">
    <property type="entry name" value="CGI-140"/>
    <property type="match status" value="1"/>
</dbReference>
<accession>I7MLV3</accession>
<organism evidence="7 8">
    <name type="scientific">Tetrahymena thermophila (strain SB210)</name>
    <dbReference type="NCBI Taxonomy" id="312017"/>
    <lineage>
        <taxon>Eukaryota</taxon>
        <taxon>Sar</taxon>
        <taxon>Alveolata</taxon>
        <taxon>Ciliophora</taxon>
        <taxon>Intramacronucleata</taxon>
        <taxon>Oligohymenophorea</taxon>
        <taxon>Hymenostomatida</taxon>
        <taxon>Tetrahymenina</taxon>
        <taxon>Tetrahymenidae</taxon>
        <taxon>Tetrahymena</taxon>
    </lineage>
</organism>
<sequence>MSTRDRRSEEKIIYYQPAPQTEDQQGGDLQQILSFILGFVGIMMKQKICLWVALFMLLSNFANIKQTSDVKQMIINAGIIVMGMVSLYYWQPKLEEQQLQAQMAQQQQGAAASEPVLEEKFEQ</sequence>
<evidence type="ECO:0000256" key="1">
    <source>
        <dbReference type="ARBA" id="ARBA00004370"/>
    </source>
</evidence>
<dbReference type="Proteomes" id="UP000009168">
    <property type="component" value="Unassembled WGS sequence"/>
</dbReference>
<protein>
    <submittedName>
        <fullName evidence="7">Asterix protein, putative</fullName>
    </submittedName>
</protein>
<evidence type="ECO:0000313" key="7">
    <source>
        <dbReference type="EMBL" id="EAS03131.2"/>
    </source>
</evidence>
<comment type="subcellular location">
    <subcellularLocation>
        <location evidence="1">Membrane</location>
    </subcellularLocation>
</comment>
<dbReference type="InterPro" id="IPR005351">
    <property type="entry name" value="ASTER"/>
</dbReference>
<dbReference type="OrthoDB" id="284718at2759"/>
<gene>
    <name evidence="7" type="ORF">TTHERM_00446120</name>
</gene>
<name>I7MLV3_TETTS</name>
<keyword evidence="5 6" id="KW-0472">Membrane</keyword>
<dbReference type="AlphaFoldDB" id="I7MLV3"/>
<keyword evidence="8" id="KW-1185">Reference proteome</keyword>
<dbReference type="InParanoid" id="I7MLV3"/>
<dbReference type="GeneID" id="7843797"/>
<reference evidence="8" key="1">
    <citation type="journal article" date="2006" name="PLoS Biol.">
        <title>Macronuclear genome sequence of the ciliate Tetrahymena thermophila, a model eukaryote.</title>
        <authorList>
            <person name="Eisen J.A."/>
            <person name="Coyne R.S."/>
            <person name="Wu M."/>
            <person name="Wu D."/>
            <person name="Thiagarajan M."/>
            <person name="Wortman J.R."/>
            <person name="Badger J.H."/>
            <person name="Ren Q."/>
            <person name="Amedeo P."/>
            <person name="Jones K.M."/>
            <person name="Tallon L.J."/>
            <person name="Delcher A.L."/>
            <person name="Salzberg S.L."/>
            <person name="Silva J.C."/>
            <person name="Haas B.J."/>
            <person name="Majoros W.H."/>
            <person name="Farzad M."/>
            <person name="Carlton J.M."/>
            <person name="Smith R.K. Jr."/>
            <person name="Garg J."/>
            <person name="Pearlman R.E."/>
            <person name="Karrer K.M."/>
            <person name="Sun L."/>
            <person name="Manning G."/>
            <person name="Elde N.C."/>
            <person name="Turkewitz A.P."/>
            <person name="Asai D.J."/>
            <person name="Wilkes D.E."/>
            <person name="Wang Y."/>
            <person name="Cai H."/>
            <person name="Collins K."/>
            <person name="Stewart B.A."/>
            <person name="Lee S.R."/>
            <person name="Wilamowska K."/>
            <person name="Weinberg Z."/>
            <person name="Ruzzo W.L."/>
            <person name="Wloga D."/>
            <person name="Gaertig J."/>
            <person name="Frankel J."/>
            <person name="Tsao C.-C."/>
            <person name="Gorovsky M.A."/>
            <person name="Keeling P.J."/>
            <person name="Waller R.F."/>
            <person name="Patron N.J."/>
            <person name="Cherry J.M."/>
            <person name="Stover N.A."/>
            <person name="Krieger C.J."/>
            <person name="del Toro C."/>
            <person name="Ryder H.F."/>
            <person name="Williamson S.C."/>
            <person name="Barbeau R.A."/>
            <person name="Hamilton E.P."/>
            <person name="Orias E."/>
        </authorList>
    </citation>
    <scope>NUCLEOTIDE SEQUENCE [LARGE SCALE GENOMIC DNA]</scope>
    <source>
        <strain evidence="8">SB210</strain>
    </source>
</reference>
<evidence type="ECO:0000256" key="5">
    <source>
        <dbReference type="ARBA" id="ARBA00023136"/>
    </source>
</evidence>
<keyword evidence="4 6" id="KW-1133">Transmembrane helix</keyword>
<dbReference type="EMBL" id="GG662504">
    <property type="protein sequence ID" value="EAS03131.2"/>
    <property type="molecule type" value="Genomic_DNA"/>
</dbReference>
<proteinExistence type="inferred from homology"/>
<evidence type="ECO:0000313" key="8">
    <source>
        <dbReference type="Proteomes" id="UP000009168"/>
    </source>
</evidence>
<evidence type="ECO:0000256" key="3">
    <source>
        <dbReference type="ARBA" id="ARBA00022692"/>
    </source>
</evidence>
<evidence type="ECO:0000256" key="2">
    <source>
        <dbReference type="ARBA" id="ARBA00009066"/>
    </source>
</evidence>